<dbReference type="EMBL" id="JAVDZE010000001">
    <property type="protein sequence ID" value="MDV3103154.1"/>
    <property type="molecule type" value="Genomic_DNA"/>
</dbReference>
<reference evidence="1 2" key="1">
    <citation type="submission" date="2023-08" db="EMBL/GenBank/DDBJ databases">
        <title>Draft genome sequence of Thermococcus waiotapuensis WT1T, a thermophilic sulphur-dependent archaeon from order Thermococcales.</title>
        <authorList>
            <person name="Manners S.H."/>
            <person name="Carere C.R."/>
            <person name="Dhami M.K."/>
            <person name="Dobson R.C.J."/>
            <person name="Stott M.B."/>
        </authorList>
    </citation>
    <scope>NUCLEOTIDE SEQUENCE [LARGE SCALE GENOMIC DNA]</scope>
    <source>
        <strain evidence="1 2">WT1</strain>
    </source>
</reference>
<comment type="caution">
    <text evidence="1">The sequence shown here is derived from an EMBL/GenBank/DDBJ whole genome shotgun (WGS) entry which is preliminary data.</text>
</comment>
<protein>
    <submittedName>
        <fullName evidence="1">Uncharacterized protein</fullName>
    </submittedName>
</protein>
<organism evidence="1 2">
    <name type="scientific">Thermococcus waiotapuensis</name>
    <dbReference type="NCBI Taxonomy" id="90909"/>
    <lineage>
        <taxon>Archaea</taxon>
        <taxon>Methanobacteriati</taxon>
        <taxon>Methanobacteriota</taxon>
        <taxon>Thermococci</taxon>
        <taxon>Thermococcales</taxon>
        <taxon>Thermococcaceae</taxon>
        <taxon>Thermococcus</taxon>
    </lineage>
</organism>
<dbReference type="AlphaFoldDB" id="A0AAE4NSR2"/>
<evidence type="ECO:0000313" key="1">
    <source>
        <dbReference type="EMBL" id="MDV3103154.1"/>
    </source>
</evidence>
<sequence>MMAMIRLGYPDRIVEIRKNRVYLFKKRLYSADVSDVIRAMYDPTFPIPRVFLEVAEDVAQVLERFRSPPRSYPQVLQDTPTY</sequence>
<name>A0AAE4NSR2_9EURY</name>
<gene>
    <name evidence="1" type="ORF">RBI02_01135</name>
</gene>
<accession>A0AAE4NSR2</accession>
<dbReference type="Proteomes" id="UP001245683">
    <property type="component" value="Unassembled WGS sequence"/>
</dbReference>
<dbReference type="RefSeq" id="WP_315339587.1">
    <property type="nucleotide sequence ID" value="NZ_JAVDZE010000001.1"/>
</dbReference>
<proteinExistence type="predicted"/>
<keyword evidence="2" id="KW-1185">Reference proteome</keyword>
<evidence type="ECO:0000313" key="2">
    <source>
        <dbReference type="Proteomes" id="UP001245683"/>
    </source>
</evidence>